<dbReference type="SUPFAM" id="SSF53822">
    <property type="entry name" value="Periplasmic binding protein-like I"/>
    <property type="match status" value="1"/>
</dbReference>
<keyword evidence="4" id="KW-0029">Amino-acid transport</keyword>
<dbReference type="InterPro" id="IPR028082">
    <property type="entry name" value="Peripla_BP_I"/>
</dbReference>
<evidence type="ECO:0000313" key="8">
    <source>
        <dbReference type="EMBL" id="VTR94284.1"/>
    </source>
</evidence>
<dbReference type="Gene3D" id="3.40.50.2300">
    <property type="match status" value="2"/>
</dbReference>
<feature type="compositionally biased region" description="Polar residues" evidence="5">
    <location>
        <begin position="49"/>
        <end position="59"/>
    </location>
</feature>
<dbReference type="CDD" id="cd19978">
    <property type="entry name" value="PBP1_ABC_ligand_binding-like"/>
    <property type="match status" value="1"/>
</dbReference>
<protein>
    <recommendedName>
        <fullName evidence="7">Leucine-binding protein domain-containing protein</fullName>
    </recommendedName>
</protein>
<feature type="region of interest" description="Disordered" evidence="5">
    <location>
        <begin position="47"/>
        <end position="69"/>
    </location>
</feature>
<keyword evidence="9" id="KW-1185">Reference proteome</keyword>
<proteinExistence type="inferred from homology"/>
<dbReference type="AlphaFoldDB" id="A0A6P2D2G9"/>
<keyword evidence="2" id="KW-0813">Transport</keyword>
<evidence type="ECO:0000313" key="9">
    <source>
        <dbReference type="Proteomes" id="UP000464178"/>
    </source>
</evidence>
<evidence type="ECO:0000256" key="5">
    <source>
        <dbReference type="SAM" id="MobiDB-lite"/>
    </source>
</evidence>
<reference evidence="8 9" key="1">
    <citation type="submission" date="2019-05" db="EMBL/GenBank/DDBJ databases">
        <authorList>
            <consortium name="Science for Life Laboratories"/>
        </authorList>
    </citation>
    <scope>NUCLEOTIDE SEQUENCE [LARGE SCALE GENOMIC DNA]</scope>
    <source>
        <strain evidence="8">Soil9</strain>
    </source>
</reference>
<dbReference type="InterPro" id="IPR000709">
    <property type="entry name" value="Leu_Ile_Val-bd"/>
</dbReference>
<comment type="similarity">
    <text evidence="1">Belongs to the leucine-binding protein family.</text>
</comment>
<dbReference type="Proteomes" id="UP000464178">
    <property type="component" value="Chromosome"/>
</dbReference>
<dbReference type="KEGG" id="gms:SOIL9_34300"/>
<accession>A0A6P2D2G9</accession>
<evidence type="ECO:0000256" key="1">
    <source>
        <dbReference type="ARBA" id="ARBA00010062"/>
    </source>
</evidence>
<dbReference type="EMBL" id="LR593886">
    <property type="protein sequence ID" value="VTR94284.1"/>
    <property type="molecule type" value="Genomic_DNA"/>
</dbReference>
<dbReference type="PRINTS" id="PR00337">
    <property type="entry name" value="LEUILEVALBP"/>
</dbReference>
<evidence type="ECO:0000256" key="4">
    <source>
        <dbReference type="ARBA" id="ARBA00022970"/>
    </source>
</evidence>
<dbReference type="RefSeq" id="WP_197909544.1">
    <property type="nucleotide sequence ID" value="NZ_LR593886.1"/>
</dbReference>
<feature type="domain" description="Leucine-binding protein" evidence="7">
    <location>
        <begin position="71"/>
        <end position="442"/>
    </location>
</feature>
<dbReference type="GO" id="GO:0006865">
    <property type="term" value="P:amino acid transport"/>
    <property type="evidence" value="ECO:0007669"/>
    <property type="project" value="UniProtKB-KW"/>
</dbReference>
<feature type="transmembrane region" description="Helical" evidence="6">
    <location>
        <begin position="12"/>
        <end position="35"/>
    </location>
</feature>
<keyword evidence="6" id="KW-0812">Transmembrane</keyword>
<dbReference type="Pfam" id="PF13458">
    <property type="entry name" value="Peripla_BP_6"/>
    <property type="match status" value="1"/>
</dbReference>
<sequence>MHQESRERTGGTWPRAFLIAGALALSAGALAWFAFVGAEWWSVTPADAGQQTSAPTQAPRTGPRASTGEDEIEFGMSAPFSGPSRGLGIELYRGSKAYFDHINARGGVHGRKVVIRAYDDGYNPGPAIDNTVRLIEEDDVFLLFNYVGTPTTTRCLPLLKRDRDRSVYLFCPFTGAQPQRQPPYGEFAFNLRASYYQETAGLVDHFVRVGRTRIAVFYQIDAYGRNGWEGVRTALGRHGLKMTGEATYRRGTTFDTSLKQQVEILRAGAPDAVICVGSYAACAAFARDARDTGWNVPIANLSFVGSESLLALLQEAGRANGTDYTRGLINSQVVPSYDDLTLPAVREYRELMARHDPRVPEHLLTDGYQSVPHSFVSLEGFLNAKLLVAVLEKMGAPFERWRVRKAAESVRDLDLGIRVPVSFGPDRHQATDRVYYTVVRNGKFEPMTDWEGWRK</sequence>
<evidence type="ECO:0000256" key="2">
    <source>
        <dbReference type="ARBA" id="ARBA00022448"/>
    </source>
</evidence>
<name>A0A6P2D2G9_9BACT</name>
<dbReference type="PANTHER" id="PTHR47235:SF1">
    <property type="entry name" value="BLR6548 PROTEIN"/>
    <property type="match status" value="1"/>
</dbReference>
<evidence type="ECO:0000256" key="3">
    <source>
        <dbReference type="ARBA" id="ARBA00022729"/>
    </source>
</evidence>
<dbReference type="InterPro" id="IPR028081">
    <property type="entry name" value="Leu-bd"/>
</dbReference>
<keyword evidence="8" id="KW-0675">Receptor</keyword>
<dbReference type="PANTHER" id="PTHR47235">
    <property type="entry name" value="BLR6548 PROTEIN"/>
    <property type="match status" value="1"/>
</dbReference>
<keyword evidence="3" id="KW-0732">Signal</keyword>
<keyword evidence="6" id="KW-1133">Transmembrane helix</keyword>
<keyword evidence="6" id="KW-0472">Membrane</keyword>
<gene>
    <name evidence="8" type="ORF">SOIL9_34300</name>
</gene>
<organism evidence="8 9">
    <name type="scientific">Gemmata massiliana</name>
    <dbReference type="NCBI Taxonomy" id="1210884"/>
    <lineage>
        <taxon>Bacteria</taxon>
        <taxon>Pseudomonadati</taxon>
        <taxon>Planctomycetota</taxon>
        <taxon>Planctomycetia</taxon>
        <taxon>Gemmatales</taxon>
        <taxon>Gemmataceae</taxon>
        <taxon>Gemmata</taxon>
    </lineage>
</organism>
<evidence type="ECO:0000259" key="7">
    <source>
        <dbReference type="Pfam" id="PF13458"/>
    </source>
</evidence>
<evidence type="ECO:0000256" key="6">
    <source>
        <dbReference type="SAM" id="Phobius"/>
    </source>
</evidence>